<comment type="caution">
    <text evidence="1">The sequence shown here is derived from an EMBL/GenBank/DDBJ whole genome shotgun (WGS) entry which is preliminary data.</text>
</comment>
<accession>A0ABU3Q8H5</accession>
<organism evidence="1 2">
    <name type="scientific">Sphingosinicella rhizophila</name>
    <dbReference type="NCBI Taxonomy" id="3050082"/>
    <lineage>
        <taxon>Bacteria</taxon>
        <taxon>Pseudomonadati</taxon>
        <taxon>Pseudomonadota</taxon>
        <taxon>Alphaproteobacteria</taxon>
        <taxon>Sphingomonadales</taxon>
        <taxon>Sphingosinicellaceae</taxon>
        <taxon>Sphingosinicella</taxon>
    </lineage>
</organism>
<sequence>MISQLLFMLLAAAPADRINDARRAYSTCLTGLVKSELDAKTEPAAFEGKLATACQSERAAFRDAIVAVDVSAGIKRPVAEENAATEIEDFISNAKESYRDYFETKTRPG</sequence>
<reference evidence="1 2" key="1">
    <citation type="submission" date="2023-05" db="EMBL/GenBank/DDBJ databases">
        <authorList>
            <person name="Guo Y."/>
        </authorList>
    </citation>
    <scope>NUCLEOTIDE SEQUENCE [LARGE SCALE GENOMIC DNA]</scope>
    <source>
        <strain evidence="1 2">GR2756</strain>
    </source>
</reference>
<dbReference type="EMBL" id="JAVUPU010000005">
    <property type="protein sequence ID" value="MDT9599711.1"/>
    <property type="molecule type" value="Genomic_DNA"/>
</dbReference>
<dbReference type="Proteomes" id="UP001259572">
    <property type="component" value="Unassembled WGS sequence"/>
</dbReference>
<evidence type="ECO:0008006" key="3">
    <source>
        <dbReference type="Google" id="ProtNLM"/>
    </source>
</evidence>
<dbReference type="RefSeq" id="WP_315726798.1">
    <property type="nucleotide sequence ID" value="NZ_JAVUPU010000005.1"/>
</dbReference>
<evidence type="ECO:0000313" key="2">
    <source>
        <dbReference type="Proteomes" id="UP001259572"/>
    </source>
</evidence>
<proteinExistence type="predicted"/>
<evidence type="ECO:0000313" key="1">
    <source>
        <dbReference type="EMBL" id="MDT9599711.1"/>
    </source>
</evidence>
<protein>
    <recommendedName>
        <fullName evidence="3">UrcA family protein</fullName>
    </recommendedName>
</protein>
<gene>
    <name evidence="1" type="ORF">RQX22_12185</name>
</gene>
<keyword evidence="2" id="KW-1185">Reference proteome</keyword>
<name>A0ABU3Q8H5_9SPHN</name>